<evidence type="ECO:0000313" key="2">
    <source>
        <dbReference type="Proteomes" id="UP000325563"/>
    </source>
</evidence>
<name>A0A5J6J8S1_STRVI</name>
<dbReference type="KEGG" id="svn:CP980_15580"/>
<accession>A0A5J6J8S1</accession>
<proteinExistence type="predicted"/>
<reference evidence="1 2" key="1">
    <citation type="submission" date="2017-09" db="EMBL/GenBank/DDBJ databases">
        <authorList>
            <person name="Lee N."/>
            <person name="Cho B.-K."/>
        </authorList>
    </citation>
    <scope>NUCLEOTIDE SEQUENCE [LARGE SCALE GENOMIC DNA]</scope>
    <source>
        <strain evidence="1 2">ATCC 27476</strain>
    </source>
</reference>
<dbReference type="AlphaFoldDB" id="A0A5J6J8S1"/>
<organism evidence="1 2">
    <name type="scientific">Streptomyces vinaceus</name>
    <dbReference type="NCBI Taxonomy" id="1960"/>
    <lineage>
        <taxon>Bacteria</taxon>
        <taxon>Bacillati</taxon>
        <taxon>Actinomycetota</taxon>
        <taxon>Actinomycetes</taxon>
        <taxon>Kitasatosporales</taxon>
        <taxon>Streptomycetaceae</taxon>
        <taxon>Streptomyces</taxon>
    </lineage>
</organism>
<gene>
    <name evidence="1" type="ORF">CP980_15580</name>
</gene>
<sequence length="86" mass="9651">MKAGYADLLAAIVDALDVPLPSLAEADERTYYRLLERRASDVRVVVAVNLSHSRGPWLAASEIRRRTAERPVTYSPFEFTTSEADR</sequence>
<dbReference type="Proteomes" id="UP000325563">
    <property type="component" value="Chromosome"/>
</dbReference>
<evidence type="ECO:0000313" key="1">
    <source>
        <dbReference type="EMBL" id="QEV46332.1"/>
    </source>
</evidence>
<keyword evidence="2" id="KW-1185">Reference proteome</keyword>
<protein>
    <submittedName>
        <fullName evidence="1">Uncharacterized protein</fullName>
    </submittedName>
</protein>
<dbReference type="EMBL" id="CP023692">
    <property type="protein sequence ID" value="QEV46332.1"/>
    <property type="molecule type" value="Genomic_DNA"/>
</dbReference>